<keyword evidence="1 3" id="KW-0378">Hydrolase</keyword>
<reference evidence="3 4" key="1">
    <citation type="submission" date="2009-01" db="EMBL/GenBank/DDBJ databases">
        <authorList>
            <person name="Qin X."/>
            <person name="Bachman B."/>
            <person name="Battles P."/>
            <person name="Bell A."/>
            <person name="Bess C."/>
            <person name="Bickham C."/>
            <person name="Chaboub L."/>
            <person name="Chen D."/>
            <person name="Coyle M."/>
            <person name="Deiros D.R."/>
            <person name="Dinh H."/>
            <person name="Forbes L."/>
            <person name="Fowler G."/>
            <person name="Francisco L."/>
            <person name="Fu Q."/>
            <person name="Gubbala S."/>
            <person name="Hale W."/>
            <person name="Han Y."/>
            <person name="Hemphill L."/>
            <person name="Highlander S.K."/>
            <person name="Hirani K."/>
            <person name="Hogues M."/>
            <person name="Jackson L."/>
            <person name="Jakkamsetti A."/>
            <person name="Javaid M."/>
            <person name="Jiang H."/>
            <person name="Korchina V."/>
            <person name="Kovar C."/>
            <person name="Lara F."/>
            <person name="Lee S."/>
            <person name="Mata R."/>
            <person name="Mathew T."/>
            <person name="Moen C."/>
            <person name="Morales K."/>
            <person name="Munidasa M."/>
            <person name="Nazareth L."/>
            <person name="Ngo R."/>
            <person name="Nguyen L."/>
            <person name="Okwuonu G."/>
            <person name="Ongeri F."/>
            <person name="Patil S."/>
            <person name="Petrosino J."/>
            <person name="Pham C."/>
            <person name="Pham P."/>
            <person name="Pu L.-L."/>
            <person name="Puazo M."/>
            <person name="Raj R."/>
            <person name="Reid J."/>
            <person name="Rouhana J."/>
            <person name="Saada N."/>
            <person name="Shang Y."/>
            <person name="Simmons D."/>
            <person name="Thornton R."/>
            <person name="Warren J."/>
            <person name="Weissenberger G."/>
            <person name="Zhang J."/>
            <person name="Zhang L."/>
            <person name="Zhou C."/>
            <person name="Zhu D."/>
            <person name="Muzny D."/>
            <person name="Worley K."/>
            <person name="Gibbs R."/>
        </authorList>
    </citation>
    <scope>NUCLEOTIDE SEQUENCE [LARGE SCALE GENOMIC DNA]</scope>
    <source>
        <strain evidence="3 4">ATCC 35098</strain>
    </source>
</reference>
<dbReference type="EMBL" id="ACGC01000048">
    <property type="protein sequence ID" value="EEI83049.1"/>
    <property type="molecule type" value="Genomic_DNA"/>
</dbReference>
<evidence type="ECO:0000256" key="1">
    <source>
        <dbReference type="ARBA" id="ARBA00022801"/>
    </source>
</evidence>
<dbReference type="AlphaFoldDB" id="C2CHG7"/>
<accession>C2CHG7</accession>
<evidence type="ECO:0000313" key="3">
    <source>
        <dbReference type="EMBL" id="EEI83049.1"/>
    </source>
</evidence>
<evidence type="ECO:0000313" key="4">
    <source>
        <dbReference type="Proteomes" id="UP000003744"/>
    </source>
</evidence>
<dbReference type="PROSITE" id="PS51462">
    <property type="entry name" value="NUDIX"/>
    <property type="match status" value="1"/>
</dbReference>
<dbReference type="Proteomes" id="UP000003744">
    <property type="component" value="Unassembled WGS sequence"/>
</dbReference>
<sequence>MEELDLYDENRIRTGKTYIRGDVMPEGTYRLIVHLCIFDDSGRLLIQQRQKSKSMGGLWDITCGGAAKAGESSKEAIERELGEELGINLDFSKKRPILTANFQHGFDDFYLIREDVDPRKLKLQKEEVEAARWASYEEVMDLIQKEKFVKYKKNFIKLLFDLNCDYRIVEI</sequence>
<dbReference type="PANTHER" id="PTHR10885">
    <property type="entry name" value="ISOPENTENYL-DIPHOSPHATE DELTA-ISOMERASE"/>
    <property type="match status" value="1"/>
</dbReference>
<dbReference type="SUPFAM" id="SSF55811">
    <property type="entry name" value="Nudix"/>
    <property type="match status" value="1"/>
</dbReference>
<dbReference type="InterPro" id="IPR015797">
    <property type="entry name" value="NUDIX_hydrolase-like_dom_sf"/>
</dbReference>
<dbReference type="HOGENOM" id="CLU_060552_1_1_9"/>
<dbReference type="Gene3D" id="3.90.79.10">
    <property type="entry name" value="Nucleoside Triphosphate Pyrophosphohydrolase"/>
    <property type="match status" value="1"/>
</dbReference>
<dbReference type="RefSeq" id="WP_004837039.1">
    <property type="nucleotide sequence ID" value="NZ_GG666297.1"/>
</dbReference>
<dbReference type="InterPro" id="IPR000086">
    <property type="entry name" value="NUDIX_hydrolase_dom"/>
</dbReference>
<dbReference type="CDD" id="cd04693">
    <property type="entry name" value="NUDIX_Hydrolase"/>
    <property type="match status" value="1"/>
</dbReference>
<dbReference type="InterPro" id="IPR020084">
    <property type="entry name" value="NUDIX_hydrolase_CS"/>
</dbReference>
<protein>
    <submittedName>
        <fullName evidence="3">Hydrolase, NUDIX family</fullName>
    </submittedName>
</protein>
<organism evidence="3 4">
    <name type="scientific">Anaerococcus tetradius ATCC 35098</name>
    <dbReference type="NCBI Taxonomy" id="525255"/>
    <lineage>
        <taxon>Bacteria</taxon>
        <taxon>Bacillati</taxon>
        <taxon>Bacillota</taxon>
        <taxon>Tissierellia</taxon>
        <taxon>Tissierellales</taxon>
        <taxon>Peptoniphilaceae</taxon>
        <taxon>Anaerococcus</taxon>
    </lineage>
</organism>
<gene>
    <name evidence="3" type="ORF">HMPREF0077_0927</name>
</gene>
<dbReference type="Pfam" id="PF00293">
    <property type="entry name" value="NUDIX"/>
    <property type="match status" value="1"/>
</dbReference>
<dbReference type="PROSITE" id="PS00893">
    <property type="entry name" value="NUDIX_BOX"/>
    <property type="match status" value="1"/>
</dbReference>
<comment type="caution">
    <text evidence="3">The sequence shown here is derived from an EMBL/GenBank/DDBJ whole genome shotgun (WGS) entry which is preliminary data.</text>
</comment>
<feature type="domain" description="Nudix hydrolase" evidence="2">
    <location>
        <begin position="28"/>
        <end position="156"/>
    </location>
</feature>
<proteinExistence type="predicted"/>
<dbReference type="GO" id="GO:0016787">
    <property type="term" value="F:hydrolase activity"/>
    <property type="evidence" value="ECO:0007669"/>
    <property type="project" value="UniProtKB-KW"/>
</dbReference>
<evidence type="ECO:0000259" key="2">
    <source>
        <dbReference type="PROSITE" id="PS51462"/>
    </source>
</evidence>
<name>C2CHG7_9FIRM</name>
<dbReference type="eggNOG" id="COG0494">
    <property type="taxonomic scope" value="Bacteria"/>
</dbReference>
<dbReference type="PANTHER" id="PTHR10885:SF0">
    <property type="entry name" value="ISOPENTENYL-DIPHOSPHATE DELTA-ISOMERASE"/>
    <property type="match status" value="1"/>
</dbReference>